<organism evidence="1 2">
    <name type="scientific">Tothia fuscella</name>
    <dbReference type="NCBI Taxonomy" id="1048955"/>
    <lineage>
        <taxon>Eukaryota</taxon>
        <taxon>Fungi</taxon>
        <taxon>Dikarya</taxon>
        <taxon>Ascomycota</taxon>
        <taxon>Pezizomycotina</taxon>
        <taxon>Dothideomycetes</taxon>
        <taxon>Pleosporomycetidae</taxon>
        <taxon>Venturiales</taxon>
        <taxon>Cylindrosympodiaceae</taxon>
        <taxon>Tothia</taxon>
    </lineage>
</organism>
<dbReference type="EMBL" id="MU007054">
    <property type="protein sequence ID" value="KAF2428662.1"/>
    <property type="molecule type" value="Genomic_DNA"/>
</dbReference>
<dbReference type="AlphaFoldDB" id="A0A9P4TXA8"/>
<accession>A0A9P4TXA8</accession>
<comment type="caution">
    <text evidence="1">The sequence shown here is derived from an EMBL/GenBank/DDBJ whole genome shotgun (WGS) entry which is preliminary data.</text>
</comment>
<sequence>MSQSVTTRPAYKVEELLALRGSAAGSSVSLEKFPDEDVIKGSSRFSDFTSEVTIVA</sequence>
<evidence type="ECO:0000313" key="2">
    <source>
        <dbReference type="Proteomes" id="UP000800235"/>
    </source>
</evidence>
<name>A0A9P4TXA8_9PEZI</name>
<reference evidence="1" key="1">
    <citation type="journal article" date="2020" name="Stud. Mycol.">
        <title>101 Dothideomycetes genomes: a test case for predicting lifestyles and emergence of pathogens.</title>
        <authorList>
            <person name="Haridas S."/>
            <person name="Albert R."/>
            <person name="Binder M."/>
            <person name="Bloem J."/>
            <person name="Labutti K."/>
            <person name="Salamov A."/>
            <person name="Andreopoulos B."/>
            <person name="Baker S."/>
            <person name="Barry K."/>
            <person name="Bills G."/>
            <person name="Bluhm B."/>
            <person name="Cannon C."/>
            <person name="Castanera R."/>
            <person name="Culley D."/>
            <person name="Daum C."/>
            <person name="Ezra D."/>
            <person name="Gonzalez J."/>
            <person name="Henrissat B."/>
            <person name="Kuo A."/>
            <person name="Liang C."/>
            <person name="Lipzen A."/>
            <person name="Lutzoni F."/>
            <person name="Magnuson J."/>
            <person name="Mondo S."/>
            <person name="Nolan M."/>
            <person name="Ohm R."/>
            <person name="Pangilinan J."/>
            <person name="Park H.-J."/>
            <person name="Ramirez L."/>
            <person name="Alfaro M."/>
            <person name="Sun H."/>
            <person name="Tritt A."/>
            <person name="Yoshinaga Y."/>
            <person name="Zwiers L.-H."/>
            <person name="Turgeon B."/>
            <person name="Goodwin S."/>
            <person name="Spatafora J."/>
            <person name="Crous P."/>
            <person name="Grigoriev I."/>
        </authorList>
    </citation>
    <scope>NUCLEOTIDE SEQUENCE</scope>
    <source>
        <strain evidence="1">CBS 130266</strain>
    </source>
</reference>
<gene>
    <name evidence="1" type="ORF">EJ08DRAFT_651030</name>
</gene>
<evidence type="ECO:0000313" key="1">
    <source>
        <dbReference type="EMBL" id="KAF2428662.1"/>
    </source>
</evidence>
<dbReference type="OrthoDB" id="30417at2759"/>
<protein>
    <submittedName>
        <fullName evidence="1">Uncharacterized protein</fullName>
    </submittedName>
</protein>
<dbReference type="Proteomes" id="UP000800235">
    <property type="component" value="Unassembled WGS sequence"/>
</dbReference>
<keyword evidence="2" id="KW-1185">Reference proteome</keyword>
<proteinExistence type="predicted"/>